<proteinExistence type="inferred from homology"/>
<keyword evidence="6" id="KW-0488">Methylation</keyword>
<evidence type="ECO:0000256" key="4">
    <source>
        <dbReference type="ARBA" id="ARBA00022448"/>
    </source>
</evidence>
<keyword evidence="5" id="KW-1003">Cell membrane</keyword>
<keyword evidence="13" id="KW-1185">Reference proteome</keyword>
<comment type="similarity">
    <text evidence="2">Belongs to the GSP J family.</text>
</comment>
<dbReference type="InterPro" id="IPR012902">
    <property type="entry name" value="N_methyl_site"/>
</dbReference>
<evidence type="ECO:0000256" key="2">
    <source>
        <dbReference type="ARBA" id="ARBA00011084"/>
    </source>
</evidence>
<evidence type="ECO:0000256" key="9">
    <source>
        <dbReference type="ARBA" id="ARBA00022927"/>
    </source>
</evidence>
<evidence type="ECO:0000256" key="5">
    <source>
        <dbReference type="ARBA" id="ARBA00022475"/>
    </source>
</evidence>
<reference evidence="13" key="1">
    <citation type="submission" date="2015-01" db="EMBL/GenBank/DDBJ databases">
        <authorList>
            <person name="Paterson Steve"/>
        </authorList>
    </citation>
    <scope>NUCLEOTIDE SEQUENCE [LARGE SCALE GENOMIC DNA]</scope>
    <source>
        <strain evidence="13">OBR1</strain>
    </source>
</reference>
<evidence type="ECO:0000256" key="11">
    <source>
        <dbReference type="ARBA" id="ARBA00023136"/>
    </source>
</evidence>
<comment type="subcellular location">
    <subcellularLocation>
        <location evidence="1">Cell inner membrane</location>
        <topology evidence="1">Single-pass membrane protein</topology>
    </subcellularLocation>
</comment>
<keyword evidence="10" id="KW-1133">Transmembrane helix</keyword>
<keyword evidence="4" id="KW-0813">Transport</keyword>
<dbReference type="STRING" id="1109412.BN1221_03901"/>
<dbReference type="EMBL" id="CGIG01000001">
    <property type="protein sequence ID" value="CPR19688.1"/>
    <property type="molecule type" value="Genomic_DNA"/>
</dbReference>
<evidence type="ECO:0000256" key="7">
    <source>
        <dbReference type="ARBA" id="ARBA00022519"/>
    </source>
</evidence>
<name>A0A0G4JZP5_9GAMM</name>
<dbReference type="PANTHER" id="PTHR39583">
    <property type="entry name" value="TYPE II SECRETION SYSTEM PROTEIN J-RELATED"/>
    <property type="match status" value="1"/>
</dbReference>
<dbReference type="InterPro" id="IPR010055">
    <property type="entry name" value="T2SS_protein-GspJ"/>
</dbReference>
<keyword evidence="9" id="KW-0653">Protein transport</keyword>
<evidence type="ECO:0000256" key="8">
    <source>
        <dbReference type="ARBA" id="ARBA00022692"/>
    </source>
</evidence>
<dbReference type="GO" id="GO:0005886">
    <property type="term" value="C:plasma membrane"/>
    <property type="evidence" value="ECO:0007669"/>
    <property type="project" value="UniProtKB-SubCell"/>
</dbReference>
<dbReference type="Proteomes" id="UP000044377">
    <property type="component" value="Unassembled WGS sequence"/>
</dbReference>
<dbReference type="OrthoDB" id="9794345at2"/>
<gene>
    <name evidence="12" type="ORF">BN1221_03901</name>
</gene>
<dbReference type="RefSeq" id="WP_072065882.1">
    <property type="nucleotide sequence ID" value="NZ_CGIG01000001.1"/>
</dbReference>
<evidence type="ECO:0000256" key="6">
    <source>
        <dbReference type="ARBA" id="ARBA00022481"/>
    </source>
</evidence>
<dbReference type="GO" id="GO:0015628">
    <property type="term" value="P:protein secretion by the type II secretion system"/>
    <property type="evidence" value="ECO:0007669"/>
    <property type="project" value="InterPro"/>
</dbReference>
<evidence type="ECO:0000313" key="13">
    <source>
        <dbReference type="Proteomes" id="UP000044377"/>
    </source>
</evidence>
<dbReference type="InterPro" id="IPR051621">
    <property type="entry name" value="T2SS_protein_J"/>
</dbReference>
<keyword evidence="11" id="KW-0472">Membrane</keyword>
<keyword evidence="8" id="KW-0812">Transmembrane</keyword>
<dbReference type="PANTHER" id="PTHR39583:SF2">
    <property type="entry name" value="TYPE II SECRETION SYSTEM PROTEIN J"/>
    <property type="match status" value="1"/>
</dbReference>
<dbReference type="InterPro" id="IPR045584">
    <property type="entry name" value="Pilin-like"/>
</dbReference>
<sequence length="200" mass="22811">MARRGRNQGFTLLEMLLALAIFAALSVGAMQILQAVLRNDELAQRKADRLAQLQRAFGQLDGDFSHLIPRRSRASEQPFYAARYQMKSDDWAATFTRNGWPNPFGLLPRSELQLVSYRLQNRTLQRLHYRHPDPLPGEEPIVTPLLSGVEGFRLRFFSNGAWRDRWDSGTRLPQGIEVIVILADYGELSRLFIVTTGEQA</sequence>
<evidence type="ECO:0000313" key="12">
    <source>
        <dbReference type="EMBL" id="CPR19688.1"/>
    </source>
</evidence>
<dbReference type="NCBIfam" id="TIGR02532">
    <property type="entry name" value="IV_pilin_GFxxxE"/>
    <property type="match status" value="1"/>
</dbReference>
<evidence type="ECO:0000256" key="10">
    <source>
        <dbReference type="ARBA" id="ARBA00022989"/>
    </source>
</evidence>
<evidence type="ECO:0000256" key="1">
    <source>
        <dbReference type="ARBA" id="ARBA00004377"/>
    </source>
</evidence>
<evidence type="ECO:0000256" key="3">
    <source>
        <dbReference type="ARBA" id="ARBA00021539"/>
    </source>
</evidence>
<dbReference type="Gene3D" id="3.10.610.10">
    <property type="entry name" value="GSPII I/J protein-like"/>
    <property type="match status" value="1"/>
</dbReference>
<dbReference type="Pfam" id="PF11612">
    <property type="entry name" value="T2SSJ"/>
    <property type="match status" value="1"/>
</dbReference>
<dbReference type="SUPFAM" id="SSF54523">
    <property type="entry name" value="Pili subunits"/>
    <property type="match status" value="1"/>
</dbReference>
<dbReference type="Pfam" id="PF07963">
    <property type="entry name" value="N_methyl"/>
    <property type="match status" value="1"/>
</dbReference>
<accession>A0A0G4JZP5</accession>
<protein>
    <recommendedName>
        <fullName evidence="3">Type II secretion system protein J</fullName>
    </recommendedName>
</protein>
<dbReference type="AlphaFoldDB" id="A0A0G4JZP5"/>
<keyword evidence="7" id="KW-0997">Cell inner membrane</keyword>
<dbReference type="Gene3D" id="2.10.70.20">
    <property type="entry name" value="gspk-gspi-gspj complex like domains"/>
    <property type="match status" value="1"/>
</dbReference>
<organism evidence="12 13">
    <name type="scientific">Brenneria goodwinii</name>
    <dbReference type="NCBI Taxonomy" id="1109412"/>
    <lineage>
        <taxon>Bacteria</taxon>
        <taxon>Pseudomonadati</taxon>
        <taxon>Pseudomonadota</taxon>
        <taxon>Gammaproteobacteria</taxon>
        <taxon>Enterobacterales</taxon>
        <taxon>Pectobacteriaceae</taxon>
        <taxon>Brenneria</taxon>
    </lineage>
</organism>
<dbReference type="NCBIfam" id="TIGR01711">
    <property type="entry name" value="gspJ"/>
    <property type="match status" value="1"/>
</dbReference>
<dbReference type="PROSITE" id="PS00409">
    <property type="entry name" value="PROKAR_NTER_METHYL"/>
    <property type="match status" value="1"/>
</dbReference>
<dbReference type="GO" id="GO:0015627">
    <property type="term" value="C:type II protein secretion system complex"/>
    <property type="evidence" value="ECO:0007669"/>
    <property type="project" value="InterPro"/>
</dbReference>